<evidence type="ECO:0000256" key="5">
    <source>
        <dbReference type="ARBA" id="ARBA00022679"/>
    </source>
</evidence>
<protein>
    <recommendedName>
        <fullName evidence="3">histidine kinase</fullName>
        <ecNumber evidence="3">2.7.13.3</ecNumber>
    </recommendedName>
</protein>
<keyword evidence="10" id="KW-0812">Transmembrane</keyword>
<keyword evidence="5" id="KW-0808">Transferase</keyword>
<dbReference type="EC" id="2.7.13.3" evidence="3"/>
<dbReference type="CDD" id="cd00075">
    <property type="entry name" value="HATPase"/>
    <property type="match status" value="1"/>
</dbReference>
<comment type="subcellular location">
    <subcellularLocation>
        <location evidence="2">Membrane</location>
    </subcellularLocation>
</comment>
<dbReference type="PANTHER" id="PTHR45453">
    <property type="entry name" value="PHOSPHATE REGULON SENSOR PROTEIN PHOR"/>
    <property type="match status" value="1"/>
</dbReference>
<evidence type="ECO:0000256" key="8">
    <source>
        <dbReference type="ARBA" id="ARBA00022840"/>
    </source>
</evidence>
<keyword evidence="7 12" id="KW-0418">Kinase</keyword>
<dbReference type="Pfam" id="PF02518">
    <property type="entry name" value="HATPase_c"/>
    <property type="match status" value="1"/>
</dbReference>
<name>K0J0E5_AMPXN</name>
<keyword evidence="10" id="KW-0472">Membrane</keyword>
<evidence type="ECO:0000259" key="11">
    <source>
        <dbReference type="PROSITE" id="PS50109"/>
    </source>
</evidence>
<dbReference type="InterPro" id="IPR003661">
    <property type="entry name" value="HisK_dim/P_dom"/>
</dbReference>
<feature type="transmembrane region" description="Helical" evidence="10">
    <location>
        <begin position="6"/>
        <end position="23"/>
    </location>
</feature>
<dbReference type="PRINTS" id="PR01780">
    <property type="entry name" value="LANTIREGPROT"/>
</dbReference>
<evidence type="ECO:0000256" key="10">
    <source>
        <dbReference type="SAM" id="Phobius"/>
    </source>
</evidence>
<keyword evidence="4" id="KW-0597">Phosphoprotein</keyword>
<dbReference type="SUPFAM" id="SSF55874">
    <property type="entry name" value="ATPase domain of HSP90 chaperone/DNA topoisomerase II/histidine kinase"/>
    <property type="match status" value="1"/>
</dbReference>
<dbReference type="AlphaFoldDB" id="K0J0E5"/>
<dbReference type="GO" id="GO:0016036">
    <property type="term" value="P:cellular response to phosphate starvation"/>
    <property type="evidence" value="ECO:0007669"/>
    <property type="project" value="TreeGrafter"/>
</dbReference>
<dbReference type="InterPro" id="IPR005467">
    <property type="entry name" value="His_kinase_dom"/>
</dbReference>
<dbReference type="SMART" id="SM00388">
    <property type="entry name" value="HisKA"/>
    <property type="match status" value="1"/>
</dbReference>
<dbReference type="HOGENOM" id="CLU_000445_89_3_9"/>
<dbReference type="GO" id="GO:0005524">
    <property type="term" value="F:ATP binding"/>
    <property type="evidence" value="ECO:0007669"/>
    <property type="project" value="UniProtKB-KW"/>
</dbReference>
<reference evidence="12 13" key="1">
    <citation type="submission" date="2011-01" db="EMBL/GenBank/DDBJ databases">
        <title>Whole genome sequence of Amphibacillus xylinus NBRC 15112.</title>
        <authorList>
            <person name="Nakazawa H."/>
            <person name="Katano Y."/>
            <person name="Nakamura S."/>
            <person name="Sasagawa M."/>
            <person name="Fukada J."/>
            <person name="Arai T."/>
            <person name="Sasakura N."/>
            <person name="Mochizuki D."/>
            <person name="Hosoyama A."/>
            <person name="Harada K."/>
            <person name="Horikawa H."/>
            <person name="Kato Y."/>
            <person name="Harada T."/>
            <person name="Sasaki K."/>
            <person name="Sekiguchi M."/>
            <person name="Hodoyama M."/>
            <person name="Nishiko R."/>
            <person name="Narita H."/>
            <person name="Hanamaki A."/>
            <person name="Hata C."/>
            <person name="Konno Y."/>
            <person name="Niimura Y."/>
            <person name="Yamazaki S."/>
            <person name="Fujita N."/>
        </authorList>
    </citation>
    <scope>NUCLEOTIDE SEQUENCE [LARGE SCALE GENOMIC DNA]</scope>
    <source>
        <strain evidence="13">ATCC 51415 / DSM 6626 / JCM 7361 / LMG 17667 / NBRC 15112 / Ep01</strain>
    </source>
</reference>
<evidence type="ECO:0000256" key="4">
    <source>
        <dbReference type="ARBA" id="ARBA00022553"/>
    </source>
</evidence>
<keyword evidence="8" id="KW-0067">ATP-binding</keyword>
<comment type="catalytic activity">
    <reaction evidence="1">
        <text>ATP + protein L-histidine = ADP + protein N-phospho-L-histidine.</text>
        <dbReference type="EC" id="2.7.13.3"/>
    </reaction>
</comment>
<proteinExistence type="predicted"/>
<evidence type="ECO:0000256" key="9">
    <source>
        <dbReference type="ARBA" id="ARBA00023012"/>
    </source>
</evidence>
<dbReference type="SMART" id="SM00387">
    <property type="entry name" value="HATPase_c"/>
    <property type="match status" value="1"/>
</dbReference>
<dbReference type="STRING" id="698758.AXY_04800"/>
<accession>K0J0E5</accession>
<sequence>MLYLFIIMFIIVTIFLITRLFALHKEMRKIVHQLKKYNQRETNKKIDMVLMDKNMENLGMEINKLIDLHIAENRKRVHFEDEHKRAIANISHDLRTPLTSIVGYIQMAKKEDIPPDERKELLSIAYERAKRLETLLNDFYELSIIESNELHVTLERINLKNIAIEVLMSFYDQFHEKEITPITRIPDEAIYIIADKSALTRVLENLFANAFTHSDGEIKMSIEDKDHVVKLKVENHTNTLTEKDVEHIFDRFYMADQSRSGKSTGLGLSIAKSLMEKMNGNIRGQLHDGIFSITCEWRSAKE</sequence>
<dbReference type="eggNOG" id="COG2205">
    <property type="taxonomic scope" value="Bacteria"/>
</dbReference>
<evidence type="ECO:0000256" key="3">
    <source>
        <dbReference type="ARBA" id="ARBA00012438"/>
    </source>
</evidence>
<evidence type="ECO:0000256" key="6">
    <source>
        <dbReference type="ARBA" id="ARBA00022741"/>
    </source>
</evidence>
<dbReference type="InterPro" id="IPR050351">
    <property type="entry name" value="BphY/WalK/GraS-like"/>
</dbReference>
<dbReference type="PANTHER" id="PTHR45453:SF1">
    <property type="entry name" value="PHOSPHATE REGULON SENSOR PROTEIN PHOR"/>
    <property type="match status" value="1"/>
</dbReference>
<dbReference type="InterPro" id="IPR008358">
    <property type="entry name" value="Sig_transdc_His_kin/Pase_MprB"/>
</dbReference>
<dbReference type="InterPro" id="IPR003594">
    <property type="entry name" value="HATPase_dom"/>
</dbReference>
<evidence type="ECO:0000256" key="7">
    <source>
        <dbReference type="ARBA" id="ARBA00022777"/>
    </source>
</evidence>
<dbReference type="PROSITE" id="PS50109">
    <property type="entry name" value="HIS_KIN"/>
    <property type="match status" value="1"/>
</dbReference>
<evidence type="ECO:0000313" key="13">
    <source>
        <dbReference type="Proteomes" id="UP000006294"/>
    </source>
</evidence>
<dbReference type="SUPFAM" id="SSF47384">
    <property type="entry name" value="Homodimeric domain of signal transducing histidine kinase"/>
    <property type="match status" value="1"/>
</dbReference>
<keyword evidence="9" id="KW-0902">Two-component regulatory system</keyword>
<dbReference type="GO" id="GO:0005886">
    <property type="term" value="C:plasma membrane"/>
    <property type="evidence" value="ECO:0007669"/>
    <property type="project" value="TreeGrafter"/>
</dbReference>
<evidence type="ECO:0000256" key="2">
    <source>
        <dbReference type="ARBA" id="ARBA00004370"/>
    </source>
</evidence>
<dbReference type="GO" id="GO:0004721">
    <property type="term" value="F:phosphoprotein phosphatase activity"/>
    <property type="evidence" value="ECO:0007669"/>
    <property type="project" value="TreeGrafter"/>
</dbReference>
<feature type="domain" description="Histidine kinase" evidence="11">
    <location>
        <begin position="89"/>
        <end position="283"/>
    </location>
</feature>
<dbReference type="CDD" id="cd00082">
    <property type="entry name" value="HisKA"/>
    <property type="match status" value="1"/>
</dbReference>
<evidence type="ECO:0000256" key="1">
    <source>
        <dbReference type="ARBA" id="ARBA00000085"/>
    </source>
</evidence>
<dbReference type="Gene3D" id="1.10.287.130">
    <property type="match status" value="1"/>
</dbReference>
<organism evidence="12 13">
    <name type="scientific">Amphibacillus xylanus (strain ATCC 51415 / DSM 6626 / JCM 7361 / LMG 17667 / NBRC 15112 / Ep01)</name>
    <dbReference type="NCBI Taxonomy" id="698758"/>
    <lineage>
        <taxon>Bacteria</taxon>
        <taxon>Bacillati</taxon>
        <taxon>Bacillota</taxon>
        <taxon>Bacilli</taxon>
        <taxon>Bacillales</taxon>
        <taxon>Bacillaceae</taxon>
        <taxon>Amphibacillus</taxon>
    </lineage>
</organism>
<dbReference type="Proteomes" id="UP000006294">
    <property type="component" value="Chromosome"/>
</dbReference>
<dbReference type="GO" id="GO:0000155">
    <property type="term" value="F:phosphorelay sensor kinase activity"/>
    <property type="evidence" value="ECO:0007669"/>
    <property type="project" value="InterPro"/>
</dbReference>
<dbReference type="KEGG" id="axl:AXY_04800"/>
<dbReference type="EMBL" id="AP012050">
    <property type="protein sequence ID" value="BAM46612.1"/>
    <property type="molecule type" value="Genomic_DNA"/>
</dbReference>
<keyword evidence="10" id="KW-1133">Transmembrane helix</keyword>
<dbReference type="Gene3D" id="3.30.565.10">
    <property type="entry name" value="Histidine kinase-like ATPase, C-terminal domain"/>
    <property type="match status" value="1"/>
</dbReference>
<evidence type="ECO:0000313" key="12">
    <source>
        <dbReference type="EMBL" id="BAM46612.1"/>
    </source>
</evidence>
<keyword evidence="13" id="KW-1185">Reference proteome</keyword>
<gene>
    <name evidence="12" type="ordered locus">AXY_04800</name>
</gene>
<dbReference type="InterPro" id="IPR036890">
    <property type="entry name" value="HATPase_C_sf"/>
</dbReference>
<dbReference type="Pfam" id="PF00512">
    <property type="entry name" value="HisKA"/>
    <property type="match status" value="1"/>
</dbReference>
<dbReference type="PATRIC" id="fig|698758.3.peg.477"/>
<dbReference type="InterPro" id="IPR036097">
    <property type="entry name" value="HisK_dim/P_sf"/>
</dbReference>
<keyword evidence="6" id="KW-0547">Nucleotide-binding</keyword>